<gene>
    <name evidence="4" type="ORF">E5676_scaffold14G00930</name>
</gene>
<dbReference type="GO" id="GO:0008270">
    <property type="term" value="F:zinc ion binding"/>
    <property type="evidence" value="ECO:0007669"/>
    <property type="project" value="UniProtKB-KW"/>
</dbReference>
<proteinExistence type="predicted"/>
<evidence type="ECO:0000313" key="4">
    <source>
        <dbReference type="EMBL" id="TYK26313.1"/>
    </source>
</evidence>
<evidence type="ECO:0000313" key="5">
    <source>
        <dbReference type="Proteomes" id="UP000321947"/>
    </source>
</evidence>
<evidence type="ECO:0000256" key="1">
    <source>
        <dbReference type="PROSITE-ProRule" id="PRU00047"/>
    </source>
</evidence>
<feature type="region of interest" description="Disordered" evidence="2">
    <location>
        <begin position="1"/>
        <end position="111"/>
    </location>
</feature>
<organism evidence="4 5">
    <name type="scientific">Cucumis melo var. makuwa</name>
    <name type="common">Oriental melon</name>
    <dbReference type="NCBI Taxonomy" id="1194695"/>
    <lineage>
        <taxon>Eukaryota</taxon>
        <taxon>Viridiplantae</taxon>
        <taxon>Streptophyta</taxon>
        <taxon>Embryophyta</taxon>
        <taxon>Tracheophyta</taxon>
        <taxon>Spermatophyta</taxon>
        <taxon>Magnoliopsida</taxon>
        <taxon>eudicotyledons</taxon>
        <taxon>Gunneridae</taxon>
        <taxon>Pentapetalae</taxon>
        <taxon>rosids</taxon>
        <taxon>fabids</taxon>
        <taxon>Cucurbitales</taxon>
        <taxon>Cucurbitaceae</taxon>
        <taxon>Benincaseae</taxon>
        <taxon>Cucumis</taxon>
    </lineage>
</organism>
<accession>A0A5D3DRR2</accession>
<dbReference type="InterPro" id="IPR036875">
    <property type="entry name" value="Znf_CCHC_sf"/>
</dbReference>
<feature type="compositionally biased region" description="Basic and acidic residues" evidence="2">
    <location>
        <begin position="17"/>
        <end position="35"/>
    </location>
</feature>
<keyword evidence="1" id="KW-0479">Metal-binding</keyword>
<dbReference type="EMBL" id="SSTD01003480">
    <property type="protein sequence ID" value="TYK26313.1"/>
    <property type="molecule type" value="Genomic_DNA"/>
</dbReference>
<dbReference type="SUPFAM" id="SSF57756">
    <property type="entry name" value="Retrovirus zinc finger-like domains"/>
    <property type="match status" value="1"/>
</dbReference>
<dbReference type="PROSITE" id="PS50158">
    <property type="entry name" value="ZF_CCHC"/>
    <property type="match status" value="1"/>
</dbReference>
<feature type="compositionally biased region" description="Basic residues" evidence="2">
    <location>
        <begin position="93"/>
        <end position="102"/>
    </location>
</feature>
<keyword evidence="1" id="KW-0862">Zinc</keyword>
<evidence type="ECO:0000256" key="2">
    <source>
        <dbReference type="SAM" id="MobiDB-lite"/>
    </source>
</evidence>
<dbReference type="AlphaFoldDB" id="A0A5D3DRR2"/>
<name>A0A5D3DRR2_CUCMM</name>
<dbReference type="InterPro" id="IPR001878">
    <property type="entry name" value="Znf_CCHC"/>
</dbReference>
<dbReference type="Gene3D" id="4.10.60.10">
    <property type="entry name" value="Zinc finger, CCHC-type"/>
    <property type="match status" value="1"/>
</dbReference>
<reference evidence="4 5" key="1">
    <citation type="submission" date="2019-08" db="EMBL/GenBank/DDBJ databases">
        <title>Draft genome sequences of two oriental melons (Cucumis melo L. var makuwa).</title>
        <authorList>
            <person name="Kwon S.-Y."/>
        </authorList>
    </citation>
    <scope>NUCLEOTIDE SEQUENCE [LARGE SCALE GENOMIC DNA]</scope>
    <source>
        <strain evidence="5">cv. Chang Bougi</strain>
        <tissue evidence="4">Leaf</tissue>
    </source>
</reference>
<keyword evidence="1" id="KW-0863">Zinc-finger</keyword>
<dbReference type="Proteomes" id="UP000321947">
    <property type="component" value="Unassembled WGS sequence"/>
</dbReference>
<feature type="compositionally biased region" description="Basic and acidic residues" evidence="2">
    <location>
        <begin position="47"/>
        <end position="85"/>
    </location>
</feature>
<dbReference type="GO" id="GO:0003676">
    <property type="term" value="F:nucleic acid binding"/>
    <property type="evidence" value="ECO:0007669"/>
    <property type="project" value="InterPro"/>
</dbReference>
<evidence type="ECO:0000259" key="3">
    <source>
        <dbReference type="PROSITE" id="PS50158"/>
    </source>
</evidence>
<protein>
    <submittedName>
        <fullName evidence="4">Gag/pol protein</fullName>
    </submittedName>
</protein>
<comment type="caution">
    <text evidence="4">The sequence shown here is derived from an EMBL/GenBank/DDBJ whole genome shotgun (WGS) entry which is preliminary data.</text>
</comment>
<feature type="domain" description="CCHC-type" evidence="3">
    <location>
        <begin position="123"/>
        <end position="139"/>
    </location>
</feature>
<sequence>MPLAVETEAAERSVVAETERRSKMDEAAMDERWSDEVADDGDGEGITTERETETERRDGDWRVRKREGWRDGGVHEDEKEEDERFAPSSSGSKKIKKRKREKGKGPTVAAEDKEKAKVAIKGKCFQCYVDGHWKRSCPKYLAKKKEKEGKYDLLILETCLVENDQNATWMDIGKEAAPLTMFVLYKKLVPSSSLKKVRVARLPTRYAYHFGDKTEWGVGNIITQDGIHSFPPLRLFIRGALIFKDYK</sequence>